<keyword evidence="8" id="KW-0175">Coiled coil</keyword>
<evidence type="ECO:0000256" key="8">
    <source>
        <dbReference type="SAM" id="Coils"/>
    </source>
</evidence>
<evidence type="ECO:0000313" key="10">
    <source>
        <dbReference type="EMBL" id="KAG8378663.1"/>
    </source>
</evidence>
<comment type="similarity">
    <text evidence="4 7">Belongs to the HD-ZIP homeobox family. Class I subfamily.</text>
</comment>
<evidence type="ECO:0000256" key="1">
    <source>
        <dbReference type="ARBA" id="ARBA00004123"/>
    </source>
</evidence>
<name>A0AAV6X823_9LAMI</name>
<evidence type="ECO:0000256" key="7">
    <source>
        <dbReference type="RuleBase" id="RU369038"/>
    </source>
</evidence>
<dbReference type="CDD" id="cd00086">
    <property type="entry name" value="homeodomain"/>
    <property type="match status" value="2"/>
</dbReference>
<sequence>MANRFEKYQIDALDMAFEESNHLTKRKKIELVSTTGLDMEQIANWFNRKRAHKKARESVGGLERTNAELQQALQDSEEKAKLQKELQESMKRALQESEERESKLQKELQESMKREAELGAKIQHLRQKLRITGGDLSLILSGVGEELVSLWAYKEVGFAPYPVLAESPSADTVFCYLQWRSLVYDCFYKASLLLLPPHDCGYGVSMNQRTDLSGAGLWSITTAVSFLICSGYSPYQVPTECTSTMANRFEQHQVEALKLAFEGSIHLTKEKKIELVEATGLDVEQVTSWFSRKRARKRASETIAQLELAHSELQHALELSHEREAALHDENQCLKRRLTIAEGDEHFGSLMRFVNGY</sequence>
<organism evidence="10 11">
    <name type="scientific">Buddleja alternifolia</name>
    <dbReference type="NCBI Taxonomy" id="168488"/>
    <lineage>
        <taxon>Eukaryota</taxon>
        <taxon>Viridiplantae</taxon>
        <taxon>Streptophyta</taxon>
        <taxon>Embryophyta</taxon>
        <taxon>Tracheophyta</taxon>
        <taxon>Spermatophyta</taxon>
        <taxon>Magnoliopsida</taxon>
        <taxon>eudicotyledons</taxon>
        <taxon>Gunneridae</taxon>
        <taxon>Pentapetalae</taxon>
        <taxon>asterids</taxon>
        <taxon>lamiids</taxon>
        <taxon>Lamiales</taxon>
        <taxon>Scrophulariaceae</taxon>
        <taxon>Buddlejeae</taxon>
        <taxon>Buddleja</taxon>
    </lineage>
</organism>
<dbReference type="InterPro" id="IPR001356">
    <property type="entry name" value="HD"/>
</dbReference>
<dbReference type="PROSITE" id="PS50071">
    <property type="entry name" value="HOMEOBOX_2"/>
    <property type="match status" value="2"/>
</dbReference>
<feature type="coiled-coil region" evidence="8">
    <location>
        <begin position="52"/>
        <end position="114"/>
    </location>
</feature>
<dbReference type="PANTHER" id="PTHR24326:SF591">
    <property type="entry name" value="HOMEOBOX-LEUCINE ZIPPER PROTEIN ATHB-51-RELATED"/>
    <property type="match status" value="1"/>
</dbReference>
<dbReference type="Proteomes" id="UP000826271">
    <property type="component" value="Unassembled WGS sequence"/>
</dbReference>
<evidence type="ECO:0000313" key="11">
    <source>
        <dbReference type="Proteomes" id="UP000826271"/>
    </source>
</evidence>
<dbReference type="GO" id="GO:0000981">
    <property type="term" value="F:DNA-binding transcription factor activity, RNA polymerase II-specific"/>
    <property type="evidence" value="ECO:0007669"/>
    <property type="project" value="UniProtKB-UniRule"/>
</dbReference>
<keyword evidence="5 6" id="KW-0539">Nucleus</keyword>
<dbReference type="GO" id="GO:0043565">
    <property type="term" value="F:sequence-specific DNA binding"/>
    <property type="evidence" value="ECO:0007669"/>
    <property type="project" value="TreeGrafter"/>
</dbReference>
<reference evidence="10" key="1">
    <citation type="submission" date="2019-10" db="EMBL/GenBank/DDBJ databases">
        <authorList>
            <person name="Zhang R."/>
            <person name="Pan Y."/>
            <person name="Wang J."/>
            <person name="Ma R."/>
            <person name="Yu S."/>
        </authorList>
    </citation>
    <scope>NUCLEOTIDE SEQUENCE</scope>
    <source>
        <strain evidence="10">LA-IB0</strain>
        <tissue evidence="10">Leaf</tissue>
    </source>
</reference>
<dbReference type="AlphaFoldDB" id="A0AAV6X823"/>
<evidence type="ECO:0000256" key="5">
    <source>
        <dbReference type="PROSITE-ProRule" id="PRU00108"/>
    </source>
</evidence>
<evidence type="ECO:0000256" key="2">
    <source>
        <dbReference type="ARBA" id="ARBA00023015"/>
    </source>
</evidence>
<dbReference type="InterPro" id="IPR045224">
    <property type="entry name" value="HDZip_class_I_plant"/>
</dbReference>
<keyword evidence="5 6" id="KW-0238">DNA-binding</keyword>
<dbReference type="InterPro" id="IPR009057">
    <property type="entry name" value="Homeodomain-like_sf"/>
</dbReference>
<protein>
    <recommendedName>
        <fullName evidence="7">Homeobox-leucine zipper protein</fullName>
    </recommendedName>
    <alternativeName>
        <fullName evidence="7">HD-ZIP protein</fullName>
    </alternativeName>
    <alternativeName>
        <fullName evidence="7">Homeodomain transcription factor</fullName>
    </alternativeName>
</protein>
<keyword evidence="2 7" id="KW-0805">Transcription regulation</keyword>
<feature type="DNA-binding region" description="Homeobox" evidence="5">
    <location>
        <begin position="3"/>
        <end position="57"/>
    </location>
</feature>
<dbReference type="EMBL" id="WHWC01000007">
    <property type="protein sequence ID" value="KAG8378663.1"/>
    <property type="molecule type" value="Genomic_DNA"/>
</dbReference>
<dbReference type="Pfam" id="PF00046">
    <property type="entry name" value="Homeodomain"/>
    <property type="match status" value="2"/>
</dbReference>
<evidence type="ECO:0000256" key="4">
    <source>
        <dbReference type="ARBA" id="ARBA00025748"/>
    </source>
</evidence>
<dbReference type="GO" id="GO:0045893">
    <property type="term" value="P:positive regulation of DNA-templated transcription"/>
    <property type="evidence" value="ECO:0007669"/>
    <property type="project" value="TreeGrafter"/>
</dbReference>
<feature type="domain" description="Homeobox" evidence="9">
    <location>
        <begin position="1"/>
        <end position="56"/>
    </location>
</feature>
<gene>
    <name evidence="10" type="ORF">BUALT_Bualt07G0008700</name>
</gene>
<comment type="caution">
    <text evidence="10">The sequence shown here is derived from an EMBL/GenBank/DDBJ whole genome shotgun (WGS) entry which is preliminary data.</text>
</comment>
<feature type="domain" description="Homeobox" evidence="9">
    <location>
        <begin position="248"/>
        <end position="300"/>
    </location>
</feature>
<proteinExistence type="inferred from homology"/>
<comment type="subcellular location">
    <subcellularLocation>
        <location evidence="1 5 6">Nucleus</location>
    </subcellularLocation>
</comment>
<comment type="function">
    <text evidence="7">Transcription factor.</text>
</comment>
<keyword evidence="11" id="KW-1185">Reference proteome</keyword>
<evidence type="ECO:0000256" key="6">
    <source>
        <dbReference type="RuleBase" id="RU000682"/>
    </source>
</evidence>
<dbReference type="SMART" id="SM00389">
    <property type="entry name" value="HOX"/>
    <property type="match status" value="2"/>
</dbReference>
<evidence type="ECO:0000256" key="3">
    <source>
        <dbReference type="ARBA" id="ARBA00023163"/>
    </source>
</evidence>
<dbReference type="PANTHER" id="PTHR24326">
    <property type="entry name" value="HOMEOBOX-LEUCINE ZIPPER PROTEIN"/>
    <property type="match status" value="1"/>
</dbReference>
<accession>A0AAV6X823</accession>
<feature type="DNA-binding region" description="Homeobox" evidence="5">
    <location>
        <begin position="250"/>
        <end position="301"/>
    </location>
</feature>
<keyword evidence="3 7" id="KW-0804">Transcription</keyword>
<dbReference type="Gene3D" id="1.10.10.60">
    <property type="entry name" value="Homeodomain-like"/>
    <property type="match status" value="2"/>
</dbReference>
<dbReference type="GO" id="GO:0005634">
    <property type="term" value="C:nucleus"/>
    <property type="evidence" value="ECO:0007669"/>
    <property type="project" value="UniProtKB-SubCell"/>
</dbReference>
<evidence type="ECO:0000259" key="9">
    <source>
        <dbReference type="PROSITE" id="PS50071"/>
    </source>
</evidence>
<dbReference type="SUPFAM" id="SSF46689">
    <property type="entry name" value="Homeodomain-like"/>
    <property type="match status" value="2"/>
</dbReference>
<keyword evidence="5 6" id="KW-0371">Homeobox</keyword>